<dbReference type="PANTHER" id="PTHR13382">
    <property type="entry name" value="MITOCHONDRIAL ATP SYNTHASE COUPLING FACTOR B"/>
    <property type="match status" value="1"/>
</dbReference>
<dbReference type="InterPro" id="IPR032675">
    <property type="entry name" value="LRR_dom_sf"/>
</dbReference>
<reference evidence="2" key="1">
    <citation type="submission" date="2025-08" db="UniProtKB">
        <authorList>
            <consortium name="RefSeq"/>
        </authorList>
    </citation>
    <scope>IDENTIFICATION</scope>
    <source>
        <tissue evidence="2">Testes</tissue>
    </source>
</reference>
<gene>
    <name evidence="2" type="primary">LOC102807012</name>
</gene>
<dbReference type="Gene3D" id="3.80.10.10">
    <property type="entry name" value="Ribonuclease Inhibitor"/>
    <property type="match status" value="1"/>
</dbReference>
<dbReference type="RefSeq" id="XP_006824860.1">
    <property type="nucleotide sequence ID" value="XM_006824797.1"/>
</dbReference>
<dbReference type="InterPro" id="IPR050648">
    <property type="entry name" value="F-box_LRR-repeat"/>
</dbReference>
<evidence type="ECO:0000313" key="2">
    <source>
        <dbReference type="RefSeq" id="XP_006824860.1"/>
    </source>
</evidence>
<keyword evidence="1" id="KW-1185">Reference proteome</keyword>
<proteinExistence type="predicted"/>
<dbReference type="Proteomes" id="UP000694865">
    <property type="component" value="Unplaced"/>
</dbReference>
<sequence length="295" mass="33296">MDENLSHLAKLKELHTLALCKANTATTGSGFQITGEGLQYVLFRLPKLKSLTLHAINGLKFNLSTALTPPKDDNGLISLKENRRKKSKMQIDHPLKQLRLQTLKLPFSLNFPLSEVALEQLQSVTYLSLQESYLLRRRDLNSTDVTRIFKRLHNVRKLDLSCSNCQNVVLSNLPPGVEWLELRDCYSVSVLGIHSLSRSVGSNLKYLGLSFCNRLSASLVSAFDKLFPKLEGLDLSCCRSVGDVHVKTFNNMKRLTYLRLVGCTKLSEESVKIARIESANRLFIIGPKYVNNYKK</sequence>
<protein>
    <submittedName>
        <fullName evidence="2">Uncharacterized protein LOC102807012</fullName>
    </submittedName>
</protein>
<dbReference type="GeneID" id="102807012"/>
<accession>A0ABM0MXW9</accession>
<dbReference type="PANTHER" id="PTHR13382:SF46">
    <property type="entry name" value="LEUCINE-RICH REPEAT-CONTAINING PROTEIN"/>
    <property type="match status" value="1"/>
</dbReference>
<organism evidence="1 2">
    <name type="scientific">Saccoglossus kowalevskii</name>
    <name type="common">Acorn worm</name>
    <dbReference type="NCBI Taxonomy" id="10224"/>
    <lineage>
        <taxon>Eukaryota</taxon>
        <taxon>Metazoa</taxon>
        <taxon>Hemichordata</taxon>
        <taxon>Enteropneusta</taxon>
        <taxon>Harrimaniidae</taxon>
        <taxon>Saccoglossus</taxon>
    </lineage>
</organism>
<dbReference type="SUPFAM" id="SSF52047">
    <property type="entry name" value="RNI-like"/>
    <property type="match status" value="1"/>
</dbReference>
<name>A0ABM0MXW9_SACKO</name>
<evidence type="ECO:0000313" key="1">
    <source>
        <dbReference type="Proteomes" id="UP000694865"/>
    </source>
</evidence>